<keyword evidence="13" id="KW-0378">Hydrolase</keyword>
<evidence type="ECO:0000313" key="13">
    <source>
        <dbReference type="EMBL" id="WFD02747.1"/>
    </source>
</evidence>
<comment type="subcellular location">
    <subcellularLocation>
        <location evidence="1 11">Mitochondrion inner membrane</location>
        <topology evidence="1 11">Multi-pass membrane protein</topology>
    </subcellularLocation>
</comment>
<evidence type="ECO:0000256" key="10">
    <source>
        <dbReference type="ARBA" id="ARBA00023136"/>
    </source>
</evidence>
<comment type="similarity">
    <text evidence="2 11">Belongs to the mitochondrial pyruvate carrier (MPC) (TC 2.A.105) family.</text>
</comment>
<keyword evidence="5" id="KW-0812">Transmembrane</keyword>
<dbReference type="GO" id="GO:0006850">
    <property type="term" value="P:pyruvate import into mitochondria"/>
    <property type="evidence" value="ECO:0007669"/>
    <property type="project" value="InterPro"/>
</dbReference>
<dbReference type="InterPro" id="IPR005336">
    <property type="entry name" value="MPC"/>
</dbReference>
<dbReference type="GO" id="GO:0005743">
    <property type="term" value="C:mitochondrial inner membrane"/>
    <property type="evidence" value="ECO:0007669"/>
    <property type="project" value="UniProtKB-SubCell"/>
</dbReference>
<evidence type="ECO:0000256" key="8">
    <source>
        <dbReference type="ARBA" id="ARBA00022989"/>
    </source>
</evidence>
<dbReference type="InterPro" id="IPR036663">
    <property type="entry name" value="Fumarylacetoacetase_C_sf"/>
</dbReference>
<evidence type="ECO:0000256" key="5">
    <source>
        <dbReference type="ARBA" id="ARBA00022692"/>
    </source>
</evidence>
<name>A0AAF0IRU0_9BASI</name>
<evidence type="ECO:0000256" key="7">
    <source>
        <dbReference type="ARBA" id="ARBA00022792"/>
    </source>
</evidence>
<proteinExistence type="inferred from homology"/>
<comment type="function">
    <text evidence="11">Mediates the uptake of pyruvate into mitochondria.</text>
</comment>
<evidence type="ECO:0000256" key="4">
    <source>
        <dbReference type="ARBA" id="ARBA00022448"/>
    </source>
</evidence>
<keyword evidence="8" id="KW-1133">Transmembrane helix</keyword>
<evidence type="ECO:0000256" key="2">
    <source>
        <dbReference type="ARBA" id="ARBA00006416"/>
    </source>
</evidence>
<accession>A0AAF0IRU0</accession>
<evidence type="ECO:0000256" key="1">
    <source>
        <dbReference type="ARBA" id="ARBA00004448"/>
    </source>
</evidence>
<organism evidence="13 14">
    <name type="scientific">Malassezia obtusa</name>
    <dbReference type="NCBI Taxonomy" id="76774"/>
    <lineage>
        <taxon>Eukaryota</taxon>
        <taxon>Fungi</taxon>
        <taxon>Dikarya</taxon>
        <taxon>Basidiomycota</taxon>
        <taxon>Ustilaginomycotina</taxon>
        <taxon>Malasseziomycetes</taxon>
        <taxon>Malasseziales</taxon>
        <taxon>Malasseziaceae</taxon>
        <taxon>Malassezia</taxon>
    </lineage>
</organism>
<keyword evidence="9 11" id="KW-0496">Mitochondrion</keyword>
<evidence type="ECO:0000256" key="6">
    <source>
        <dbReference type="ARBA" id="ARBA00022723"/>
    </source>
</evidence>
<dbReference type="PANTHER" id="PTHR11820:SF7">
    <property type="entry name" value="ACYLPYRUVASE FAHD1, MITOCHONDRIAL"/>
    <property type="match status" value="1"/>
</dbReference>
<dbReference type="GO" id="GO:0046872">
    <property type="term" value="F:metal ion binding"/>
    <property type="evidence" value="ECO:0007669"/>
    <property type="project" value="UniProtKB-KW"/>
</dbReference>
<keyword evidence="6" id="KW-0479">Metal-binding</keyword>
<dbReference type="GO" id="GO:0019752">
    <property type="term" value="P:carboxylic acid metabolic process"/>
    <property type="evidence" value="ECO:0007669"/>
    <property type="project" value="UniProtKB-ARBA"/>
</dbReference>
<dbReference type="Pfam" id="PF03650">
    <property type="entry name" value="MPC"/>
    <property type="match status" value="1"/>
</dbReference>
<evidence type="ECO:0000256" key="9">
    <source>
        <dbReference type="ARBA" id="ARBA00023128"/>
    </source>
</evidence>
<dbReference type="PANTHER" id="PTHR11820">
    <property type="entry name" value="ACYLPYRUVASE"/>
    <property type="match status" value="1"/>
</dbReference>
<dbReference type="Proteomes" id="UP001214603">
    <property type="component" value="Chromosome 2"/>
</dbReference>
<evidence type="ECO:0000259" key="12">
    <source>
        <dbReference type="Pfam" id="PF01557"/>
    </source>
</evidence>
<dbReference type="Pfam" id="PF01557">
    <property type="entry name" value="FAA_hydrolase"/>
    <property type="match status" value="1"/>
</dbReference>
<evidence type="ECO:0000256" key="3">
    <source>
        <dbReference type="ARBA" id="ARBA00010211"/>
    </source>
</evidence>
<evidence type="ECO:0000256" key="11">
    <source>
        <dbReference type="RuleBase" id="RU363100"/>
    </source>
</evidence>
<comment type="similarity">
    <text evidence="3">Belongs to the FAH family.</text>
</comment>
<sequence>MKWGIVLAGINDLFRPADQLSVSQNAALALTGSIWVRYCFVIQPVNYSLAAVNFFVGSNGLVQLARTTMASTFRQTGRKIVAIGRNFADHAKELNNAVPTEPFFFLKPTSSYIGSGEAIEIPRGVVAHHEVELAVILGKKGRDIETEYANDYIGGYALAIDMTARNVQDKAKKSGLPWSTAKGFDTFTPISAFVPKDQIPDPSNVNLWLKVNEELKQSGNTQDMIFDIPALLAHVSSIMTLDVGDVILTGRCAR</sequence>
<dbReference type="GO" id="GO:0018773">
    <property type="term" value="F:acetylpyruvate hydrolase activity"/>
    <property type="evidence" value="ECO:0007669"/>
    <property type="project" value="TreeGrafter"/>
</dbReference>
<keyword evidence="7 11" id="KW-0999">Mitochondrion inner membrane</keyword>
<keyword evidence="4 11" id="KW-0813">Transport</keyword>
<protein>
    <recommendedName>
        <fullName evidence="11">Mitochondrial pyruvate carrier</fullName>
    </recommendedName>
</protein>
<dbReference type="FunFam" id="3.90.850.10:FF:000003">
    <property type="entry name" value="Fumarylacetoacetate hydrolase domain-containing 1"/>
    <property type="match status" value="1"/>
</dbReference>
<reference evidence="13" key="1">
    <citation type="submission" date="2023-03" db="EMBL/GenBank/DDBJ databases">
        <title>Mating type loci evolution in Malassezia.</title>
        <authorList>
            <person name="Coelho M.A."/>
        </authorList>
    </citation>
    <scope>NUCLEOTIDE SEQUENCE</scope>
    <source>
        <strain evidence="13">CBS 7876</strain>
    </source>
</reference>
<keyword evidence="10" id="KW-0472">Membrane</keyword>
<evidence type="ECO:0000313" key="14">
    <source>
        <dbReference type="Proteomes" id="UP001214603"/>
    </source>
</evidence>
<feature type="domain" description="Fumarylacetoacetase-like C-terminal" evidence="12">
    <location>
        <begin position="79"/>
        <end position="250"/>
    </location>
</feature>
<dbReference type="InterPro" id="IPR011234">
    <property type="entry name" value="Fumarylacetoacetase-like_C"/>
</dbReference>
<dbReference type="EMBL" id="CP119935">
    <property type="protein sequence ID" value="WFD02747.1"/>
    <property type="molecule type" value="Genomic_DNA"/>
</dbReference>
<dbReference type="Gene3D" id="3.90.850.10">
    <property type="entry name" value="Fumarylacetoacetase-like, C-terminal domain"/>
    <property type="match status" value="1"/>
</dbReference>
<keyword evidence="14" id="KW-1185">Reference proteome</keyword>
<dbReference type="SUPFAM" id="SSF56529">
    <property type="entry name" value="FAH"/>
    <property type="match status" value="1"/>
</dbReference>
<gene>
    <name evidence="13" type="primary">FAHD1</name>
    <name evidence="13" type="ORF">MOBT1_001431</name>
</gene>
<dbReference type="AlphaFoldDB" id="A0AAF0IRU0"/>